<keyword evidence="2" id="KW-1185">Reference proteome</keyword>
<name>A0ACB8ZW18_ARCLA</name>
<comment type="caution">
    <text evidence="1">The sequence shown here is derived from an EMBL/GenBank/DDBJ whole genome shotgun (WGS) entry which is preliminary data.</text>
</comment>
<dbReference type="Proteomes" id="UP001055879">
    <property type="component" value="Linkage Group LG09"/>
</dbReference>
<evidence type="ECO:0000313" key="1">
    <source>
        <dbReference type="EMBL" id="KAI3701544.1"/>
    </source>
</evidence>
<reference evidence="2" key="1">
    <citation type="journal article" date="2022" name="Mol. Ecol. Resour.">
        <title>The genomes of chicory, endive, great burdock and yacon provide insights into Asteraceae palaeo-polyploidization history and plant inulin production.</title>
        <authorList>
            <person name="Fan W."/>
            <person name="Wang S."/>
            <person name="Wang H."/>
            <person name="Wang A."/>
            <person name="Jiang F."/>
            <person name="Liu H."/>
            <person name="Zhao H."/>
            <person name="Xu D."/>
            <person name="Zhang Y."/>
        </authorList>
    </citation>
    <scope>NUCLEOTIDE SEQUENCE [LARGE SCALE GENOMIC DNA]</scope>
    <source>
        <strain evidence="2">cv. Niubang</strain>
    </source>
</reference>
<reference evidence="1 2" key="2">
    <citation type="journal article" date="2022" name="Mol. Ecol. Resour.">
        <title>The genomes of chicory, endive, great burdock and yacon provide insights into Asteraceae paleo-polyploidization history and plant inulin production.</title>
        <authorList>
            <person name="Fan W."/>
            <person name="Wang S."/>
            <person name="Wang H."/>
            <person name="Wang A."/>
            <person name="Jiang F."/>
            <person name="Liu H."/>
            <person name="Zhao H."/>
            <person name="Xu D."/>
            <person name="Zhang Y."/>
        </authorList>
    </citation>
    <scope>NUCLEOTIDE SEQUENCE [LARGE SCALE GENOMIC DNA]</scope>
    <source>
        <strain evidence="2">cv. Niubang</strain>
    </source>
</reference>
<sequence>MASSQPHLPSKLHHRGLSSGSVCYVSDRTDTPSAIVVLSVGKVINKRRFFIDDISNAIAATNHCIISQNNNHLADCSMPALAIPSPLSTIKRNQDCLQRNKIG</sequence>
<protein>
    <submittedName>
        <fullName evidence="1">Uncharacterized protein</fullName>
    </submittedName>
</protein>
<dbReference type="EMBL" id="CM042055">
    <property type="protein sequence ID" value="KAI3701544.1"/>
    <property type="molecule type" value="Genomic_DNA"/>
</dbReference>
<gene>
    <name evidence="1" type="ORF">L6452_26714</name>
</gene>
<evidence type="ECO:0000313" key="2">
    <source>
        <dbReference type="Proteomes" id="UP001055879"/>
    </source>
</evidence>
<accession>A0ACB8ZW18</accession>
<proteinExistence type="predicted"/>
<organism evidence="1 2">
    <name type="scientific">Arctium lappa</name>
    <name type="common">Greater burdock</name>
    <name type="synonym">Lappa major</name>
    <dbReference type="NCBI Taxonomy" id="4217"/>
    <lineage>
        <taxon>Eukaryota</taxon>
        <taxon>Viridiplantae</taxon>
        <taxon>Streptophyta</taxon>
        <taxon>Embryophyta</taxon>
        <taxon>Tracheophyta</taxon>
        <taxon>Spermatophyta</taxon>
        <taxon>Magnoliopsida</taxon>
        <taxon>eudicotyledons</taxon>
        <taxon>Gunneridae</taxon>
        <taxon>Pentapetalae</taxon>
        <taxon>asterids</taxon>
        <taxon>campanulids</taxon>
        <taxon>Asterales</taxon>
        <taxon>Asteraceae</taxon>
        <taxon>Carduoideae</taxon>
        <taxon>Cardueae</taxon>
        <taxon>Arctiinae</taxon>
        <taxon>Arctium</taxon>
    </lineage>
</organism>